<reference evidence="1" key="1">
    <citation type="submission" date="2022-06" db="EMBL/GenBank/DDBJ databases">
        <title>Fusarium solani species complex genomes reveal bases of compartmentalisation and animal pathogenesis.</title>
        <authorList>
            <person name="Tsai I.J."/>
        </authorList>
    </citation>
    <scope>NUCLEOTIDE SEQUENCE</scope>
    <source>
        <strain evidence="1">Fu6.1</strain>
    </source>
</reference>
<proteinExistence type="predicted"/>
<keyword evidence="2" id="KW-1185">Reference proteome</keyword>
<comment type="caution">
    <text evidence="1">The sequence shown here is derived from an EMBL/GenBank/DDBJ whole genome shotgun (WGS) entry which is preliminary data.</text>
</comment>
<dbReference type="EMBL" id="CM046506">
    <property type="protein sequence ID" value="KAI8671881.1"/>
    <property type="molecule type" value="Genomic_DNA"/>
</dbReference>
<dbReference type="Proteomes" id="UP001065298">
    <property type="component" value="Chromosome 4"/>
</dbReference>
<name>A0ACC0R5V0_9HYPO</name>
<evidence type="ECO:0000313" key="1">
    <source>
        <dbReference type="EMBL" id="KAI8671881.1"/>
    </source>
</evidence>
<organism evidence="1 2">
    <name type="scientific">Fusarium keratoplasticum</name>
    <dbReference type="NCBI Taxonomy" id="1328300"/>
    <lineage>
        <taxon>Eukaryota</taxon>
        <taxon>Fungi</taxon>
        <taxon>Dikarya</taxon>
        <taxon>Ascomycota</taxon>
        <taxon>Pezizomycotina</taxon>
        <taxon>Sordariomycetes</taxon>
        <taxon>Hypocreomycetidae</taxon>
        <taxon>Hypocreales</taxon>
        <taxon>Nectriaceae</taxon>
        <taxon>Fusarium</taxon>
        <taxon>Fusarium solani species complex</taxon>
    </lineage>
</organism>
<evidence type="ECO:0000313" key="2">
    <source>
        <dbReference type="Proteomes" id="UP001065298"/>
    </source>
</evidence>
<sequence length="469" mass="52765">MGILDFPTEVQLAIAELLPLCDLSALSMTSKGLRHLTEPLIYSSIRMTWTLQDHPTIVLLLRTILERPELGSYIRRLKLDGEGFLQPSRQWIAQNPAALPNIVLLQAEKLSRAADSAGVEENTGSWVHEAQSGSPNAVVAFLLSLLPNLEWLSLSCNWTNEIKYIGLVFKSALCKTAMDGFPPRLPVYESLKHVELAPRVDTDHFLDPENTLDALSLFYLPNIEHLSVCIDNPIEFSWPCSTPPNPLLLTSLELDRIRETRLEPLLSALKSLRKLQYNWFYQADMDPKVSNRVVKLDTMAAALAVLRDTLTELTITGETQPALSMGEYDPPDITFQGSLGQLSQLHKLKRMNIPWLFLMGMTESPPGRIDFNLPPNVENLALPGDLFEVDSNEWDDEMIISALRSELENGALSRMGCLKNMTVSGSYCLNREPSEYLRDIEALSVQFNLEVMDSRKDFIKTGIRNRQNS</sequence>
<accession>A0ACC0R5V0</accession>
<protein>
    <submittedName>
        <fullName evidence="1">F-box domain-containing protein</fullName>
    </submittedName>
</protein>
<gene>
    <name evidence="1" type="ORF">NCS57_00664600</name>
</gene>